<proteinExistence type="predicted"/>
<name>A0ABV8NF66_9SPHI</name>
<sequence length="418" mass="48209">METLLPVVADNYKILHYDEFPILFSGTNKYGNKLIGSFSYEDEETDLFRYFAVIIDDKQFIDFNNGKISYRDLILSNKSIFVLDKDINEVIINTYHVPLEMIPIDYLPHTTAFIPQQKKANGKLNFSFSLKGKLADLHKAKVNDVNNVNERIYNYLDNSLETLNIFHLNPTIYSQPSQAASYRLNFDIEFEEEQQMSMFPIDKDKVTDFIQNYLNYISYALPEENDDFLDTNPENSKNFLKLKGSFEEIFSSSNLLPISTTSDILIENISSSAERLSEVTEYLKNNNSFDSILIGQKDNNGELISTGYLLEDYKEAVEFKIIRSEEILYVENITSDEYPKPYRILVYDINTETGNGRARLYPNDTEEFFRIKLYIHKDGADLSNSIFTKSLNESKVIDVQGIGTLKGGVFKKIECYLA</sequence>
<protein>
    <submittedName>
        <fullName evidence="1">Uncharacterized protein</fullName>
    </submittedName>
</protein>
<dbReference type="EMBL" id="JBHSBY010000016">
    <property type="protein sequence ID" value="MFC4195604.1"/>
    <property type="molecule type" value="Genomic_DNA"/>
</dbReference>
<keyword evidence="2" id="KW-1185">Reference proteome</keyword>
<accession>A0ABV8NF66</accession>
<organism evidence="1 2">
    <name type="scientific">Pedobacter jamesrossensis</name>
    <dbReference type="NCBI Taxonomy" id="1908238"/>
    <lineage>
        <taxon>Bacteria</taxon>
        <taxon>Pseudomonadati</taxon>
        <taxon>Bacteroidota</taxon>
        <taxon>Sphingobacteriia</taxon>
        <taxon>Sphingobacteriales</taxon>
        <taxon>Sphingobacteriaceae</taxon>
        <taxon>Pedobacter</taxon>
    </lineage>
</organism>
<dbReference type="RefSeq" id="WP_378958907.1">
    <property type="nucleotide sequence ID" value="NZ_JBHSBY010000016.1"/>
</dbReference>
<comment type="caution">
    <text evidence="1">The sequence shown here is derived from an EMBL/GenBank/DDBJ whole genome shotgun (WGS) entry which is preliminary data.</text>
</comment>
<gene>
    <name evidence="1" type="ORF">ACFOUY_02695</name>
</gene>
<evidence type="ECO:0000313" key="1">
    <source>
        <dbReference type="EMBL" id="MFC4195604.1"/>
    </source>
</evidence>
<reference evidence="2" key="1">
    <citation type="journal article" date="2019" name="Int. J. Syst. Evol. Microbiol.">
        <title>The Global Catalogue of Microorganisms (GCM) 10K type strain sequencing project: providing services to taxonomists for standard genome sequencing and annotation.</title>
        <authorList>
            <consortium name="The Broad Institute Genomics Platform"/>
            <consortium name="The Broad Institute Genome Sequencing Center for Infectious Disease"/>
            <person name="Wu L."/>
            <person name="Ma J."/>
        </authorList>
    </citation>
    <scope>NUCLEOTIDE SEQUENCE [LARGE SCALE GENOMIC DNA]</scope>
    <source>
        <strain evidence="2">CCM 8689</strain>
    </source>
</reference>
<dbReference type="Proteomes" id="UP001595792">
    <property type="component" value="Unassembled WGS sequence"/>
</dbReference>
<evidence type="ECO:0000313" key="2">
    <source>
        <dbReference type="Proteomes" id="UP001595792"/>
    </source>
</evidence>